<accession>A0A9E7FSI4</accession>
<keyword evidence="3" id="KW-1185">Reference proteome</keyword>
<reference evidence="2" key="1">
    <citation type="submission" date="2022-05" db="EMBL/GenBank/DDBJ databases">
        <title>The Musa troglodytarum L. genome provides insights into the mechanism of non-climacteric behaviour and enrichment of carotenoids.</title>
        <authorList>
            <person name="Wang J."/>
        </authorList>
    </citation>
    <scope>NUCLEOTIDE SEQUENCE</scope>
    <source>
        <tissue evidence="2">Leaf</tissue>
    </source>
</reference>
<evidence type="ECO:0000313" key="2">
    <source>
        <dbReference type="EMBL" id="URD99183.1"/>
    </source>
</evidence>
<gene>
    <name evidence="2" type="ORF">MUK42_34728</name>
</gene>
<name>A0A9E7FSI4_9LILI</name>
<organism evidence="2 3">
    <name type="scientific">Musa troglodytarum</name>
    <name type="common">fe'i banana</name>
    <dbReference type="NCBI Taxonomy" id="320322"/>
    <lineage>
        <taxon>Eukaryota</taxon>
        <taxon>Viridiplantae</taxon>
        <taxon>Streptophyta</taxon>
        <taxon>Embryophyta</taxon>
        <taxon>Tracheophyta</taxon>
        <taxon>Spermatophyta</taxon>
        <taxon>Magnoliopsida</taxon>
        <taxon>Liliopsida</taxon>
        <taxon>Zingiberales</taxon>
        <taxon>Musaceae</taxon>
        <taxon>Musa</taxon>
    </lineage>
</organism>
<proteinExistence type="predicted"/>
<dbReference type="AlphaFoldDB" id="A0A9E7FSI4"/>
<protein>
    <submittedName>
        <fullName evidence="2">Uncharacterized protein</fullName>
    </submittedName>
</protein>
<dbReference type="EMBL" id="CP097506">
    <property type="protein sequence ID" value="URD99183.1"/>
    <property type="molecule type" value="Genomic_DNA"/>
</dbReference>
<sequence>MASGTAREQHFFCSSVVCVTPFDEMCKAAVLTRSVSSGTQRHHLSVQGHVVQTMEGGNYCDGPPRYSIVDEQVGRRRQTSKACVPSSSIADGTRTMFVSYTFLHSTVVNRRQEPQAVTTPPAHGHDPVSLPPQWPTTADVDGGRHLFRYLPFSF</sequence>
<feature type="region of interest" description="Disordered" evidence="1">
    <location>
        <begin position="112"/>
        <end position="133"/>
    </location>
</feature>
<dbReference type="Proteomes" id="UP001055439">
    <property type="component" value="Chromosome 4"/>
</dbReference>
<evidence type="ECO:0000256" key="1">
    <source>
        <dbReference type="SAM" id="MobiDB-lite"/>
    </source>
</evidence>
<evidence type="ECO:0000313" key="3">
    <source>
        <dbReference type="Proteomes" id="UP001055439"/>
    </source>
</evidence>